<dbReference type="InParanoid" id="A0A0D2WXK5"/>
<dbReference type="eggNOG" id="KOG3509">
    <property type="taxonomic scope" value="Eukaryota"/>
</dbReference>
<protein>
    <recommendedName>
        <fullName evidence="2">Laminin G domain-containing protein</fullName>
    </recommendedName>
</protein>
<feature type="domain" description="Laminin G" evidence="2">
    <location>
        <begin position="27"/>
        <end position="201"/>
    </location>
</feature>
<dbReference type="SUPFAM" id="SSF49899">
    <property type="entry name" value="Concanavalin A-like lectins/glucanases"/>
    <property type="match status" value="3"/>
</dbReference>
<evidence type="ECO:0000313" key="3">
    <source>
        <dbReference type="EMBL" id="KJE97503.1"/>
    </source>
</evidence>
<proteinExistence type="predicted"/>
<dbReference type="SUPFAM" id="SSF52151">
    <property type="entry name" value="FabD/lysophospholipase-like"/>
    <property type="match status" value="1"/>
</dbReference>
<accession>A0A0D2WXK5</accession>
<gene>
    <name evidence="3" type="ORF">CAOG_007351</name>
</gene>
<reference evidence="4" key="1">
    <citation type="submission" date="2011-02" db="EMBL/GenBank/DDBJ databases">
        <title>The Genome Sequence of Capsaspora owczarzaki ATCC 30864.</title>
        <authorList>
            <person name="Russ C."/>
            <person name="Cuomo C."/>
            <person name="Burger G."/>
            <person name="Gray M.W."/>
            <person name="Holland P.W.H."/>
            <person name="King N."/>
            <person name="Lang F.B.F."/>
            <person name="Roger A.J."/>
            <person name="Ruiz-Trillo I."/>
            <person name="Young S.K."/>
            <person name="Zeng Q."/>
            <person name="Gargeya S."/>
            <person name="Alvarado L."/>
            <person name="Berlin A."/>
            <person name="Chapman S.B."/>
            <person name="Chen Z."/>
            <person name="Freedman E."/>
            <person name="Gellesch M."/>
            <person name="Goldberg J."/>
            <person name="Griggs A."/>
            <person name="Gujja S."/>
            <person name="Heilman E."/>
            <person name="Heiman D."/>
            <person name="Howarth C."/>
            <person name="Mehta T."/>
            <person name="Neiman D."/>
            <person name="Pearson M."/>
            <person name="Roberts A."/>
            <person name="Saif S."/>
            <person name="Shea T."/>
            <person name="Shenoy N."/>
            <person name="Sisk P."/>
            <person name="Stolte C."/>
            <person name="Sykes S."/>
            <person name="White J."/>
            <person name="Yandava C."/>
            <person name="Haas B."/>
            <person name="Nusbaum C."/>
            <person name="Birren B."/>
        </authorList>
    </citation>
    <scope>NUCLEOTIDE SEQUENCE</scope>
    <source>
        <strain evidence="4">ATCC 30864</strain>
    </source>
</reference>
<evidence type="ECO:0000259" key="2">
    <source>
        <dbReference type="PROSITE" id="PS50025"/>
    </source>
</evidence>
<feature type="signal peptide" evidence="1">
    <location>
        <begin position="1"/>
        <end position="26"/>
    </location>
</feature>
<dbReference type="Pfam" id="PF02210">
    <property type="entry name" value="Laminin_G_2"/>
    <property type="match status" value="3"/>
</dbReference>
<keyword evidence="4" id="KW-1185">Reference proteome</keyword>
<organism evidence="3 4">
    <name type="scientific">Capsaspora owczarzaki (strain ATCC 30864)</name>
    <dbReference type="NCBI Taxonomy" id="595528"/>
    <lineage>
        <taxon>Eukaryota</taxon>
        <taxon>Filasterea</taxon>
        <taxon>Capsaspora</taxon>
    </lineage>
</organism>
<dbReference type="AlphaFoldDB" id="A0A0D2WXK5"/>
<dbReference type="Gene3D" id="3.40.1090.10">
    <property type="entry name" value="Cytosolic phospholipase A2 catalytic domain"/>
    <property type="match status" value="1"/>
</dbReference>
<evidence type="ECO:0000256" key="1">
    <source>
        <dbReference type="SAM" id="SignalP"/>
    </source>
</evidence>
<dbReference type="PANTHER" id="PTHR15036:SF85">
    <property type="entry name" value="SP2353, ISOFORM A"/>
    <property type="match status" value="1"/>
</dbReference>
<dbReference type="EMBL" id="KE346374">
    <property type="protein sequence ID" value="KJE97503.1"/>
    <property type="molecule type" value="Genomic_DNA"/>
</dbReference>
<dbReference type="InterPro" id="IPR001791">
    <property type="entry name" value="Laminin_G"/>
</dbReference>
<name>A0A0D2WXK5_CAPO3</name>
<dbReference type="InterPro" id="IPR013320">
    <property type="entry name" value="ConA-like_dom_sf"/>
</dbReference>
<dbReference type="InterPro" id="IPR050372">
    <property type="entry name" value="Neurexin-related_CASP"/>
</dbReference>
<dbReference type="RefSeq" id="XP_004343210.1">
    <property type="nucleotide sequence ID" value="XM_004343160.2"/>
</dbReference>
<dbReference type="OrthoDB" id="10014052at2759"/>
<dbReference type="STRING" id="595528.A0A0D2WXK5"/>
<dbReference type="Proteomes" id="UP000008743">
    <property type="component" value="Unassembled WGS sequence"/>
</dbReference>
<feature type="domain" description="Laminin G" evidence="2">
    <location>
        <begin position="384"/>
        <end position="564"/>
    </location>
</feature>
<dbReference type="PhylomeDB" id="A0A0D2WXK5"/>
<dbReference type="PROSITE" id="PS50025">
    <property type="entry name" value="LAM_G_DOMAIN"/>
    <property type="match status" value="3"/>
</dbReference>
<sequence>MATSARLLMLQLSLVVLVFTGAFVAADTGSFNGGGYYATFPTLVLPDAPTPIRLDFKTASAVGLLMYTGGLAGIDFLSLELQDANVVFRWNCGSGAGQLIVSGPFNDNQWHTIDASIHFRDASLTVDTRPTVSGSSPGALLSVNATGPLCVGGIPDDVTLQAGSTTATLFNGCLRNARVGSKGLLNFASAVTVNLADADMCTQHSNYLAKFETGSFVELPKLEIAHTSVFELEFRTNNGSGLLLYQPGLNGVDFVSLELINGRVSFQWNCGSGKGTVVSSSINNLKNKIWHRVVATLSGTEGELKIDNIFTSTGSSPGEATGLTTTRFAYIGGLPWDVVPHPDSISTSAFRGCIRNVVLPGVRGVVDFEQLAVSSAVAGYVCKSTCAIFDKNSFVAFPGARVDADGSSLRMTVSTRRDKALLAFQAGDDDSDWIAVAIDDGYVFAAYHRAEVEPMATVRSSNTVNDGLPHHVSVSWHNDLVVLVVDSSVGNATVASDTLPPFAPQGSLLLGGVPNHYEIPDSLTELAPSLTFEGSISEVALTGFAADRDFVTDATVRVLAADSCSETPRPPISFAFAGSAFLFHYYIGAMERLLELRLVDRSSTLFGGISGGAIISTATCSGVSLDELKVGFAEMYAGCHANIESCTGTLSPLAKRKFYDQMFDQAAYEKCGKGRVRVGYTLLNKLSTGFDDAKPAVAFSFVSAADLVEALLASSYLSCFVAPWVYTTFRGQPAIDGGYKADYNQICHPGTTCIKISAYVVGTNVTEGRPDPSWACIQRYQTTGALHNWPRLNSPEWTLPTDCEYDYEVFHTPTRPDIHPGKRTQVPYSQEQWQTLSICMGAEEDQTAELQLGRDDVDAWYEQSYLTYSGAYWELGTLEL</sequence>
<keyword evidence="1" id="KW-0732">Signal</keyword>
<dbReference type="InterPro" id="IPR016035">
    <property type="entry name" value="Acyl_Trfase/lysoPLipase"/>
</dbReference>
<dbReference type="CDD" id="cd00110">
    <property type="entry name" value="LamG"/>
    <property type="match status" value="3"/>
</dbReference>
<feature type="chain" id="PRO_5002266650" description="Laminin G domain-containing protein" evidence="1">
    <location>
        <begin position="27"/>
        <end position="880"/>
    </location>
</feature>
<feature type="domain" description="Laminin G" evidence="2">
    <location>
        <begin position="206"/>
        <end position="382"/>
    </location>
</feature>
<dbReference type="Gene3D" id="2.60.120.200">
    <property type="match status" value="3"/>
</dbReference>
<dbReference type="GO" id="GO:0016020">
    <property type="term" value="C:membrane"/>
    <property type="evidence" value="ECO:0007669"/>
    <property type="project" value="UniProtKB-SubCell"/>
</dbReference>
<evidence type="ECO:0000313" key="4">
    <source>
        <dbReference type="Proteomes" id="UP000008743"/>
    </source>
</evidence>
<dbReference type="SMART" id="SM00282">
    <property type="entry name" value="LamG"/>
    <property type="match status" value="3"/>
</dbReference>
<dbReference type="PANTHER" id="PTHR15036">
    <property type="entry name" value="PIKACHURIN-LIKE PROTEIN"/>
    <property type="match status" value="1"/>
</dbReference>